<dbReference type="OrthoDB" id="10667993at2759"/>
<keyword evidence="1" id="KW-0732">Signal</keyword>
<name>A0A8S4NKY8_OWEFU</name>
<feature type="chain" id="PRO_5035809403" evidence="1">
    <location>
        <begin position="25"/>
        <end position="250"/>
    </location>
</feature>
<protein>
    <submittedName>
        <fullName evidence="2">Uncharacterized protein</fullName>
    </submittedName>
</protein>
<organism evidence="2 3">
    <name type="scientific">Owenia fusiformis</name>
    <name type="common">Polychaete worm</name>
    <dbReference type="NCBI Taxonomy" id="6347"/>
    <lineage>
        <taxon>Eukaryota</taxon>
        <taxon>Metazoa</taxon>
        <taxon>Spiralia</taxon>
        <taxon>Lophotrochozoa</taxon>
        <taxon>Annelida</taxon>
        <taxon>Polychaeta</taxon>
        <taxon>Sedentaria</taxon>
        <taxon>Canalipalpata</taxon>
        <taxon>Sabellida</taxon>
        <taxon>Oweniida</taxon>
        <taxon>Oweniidae</taxon>
        <taxon>Owenia</taxon>
    </lineage>
</organism>
<sequence>MPGLNRSIFIACIFYINNVHFCESETTCTVGQTSSDLLETNLTERILSFVADGKPQALFASIKNFHDTWKLCGVNTKLQIVKKGREFVEFIKKRFGIDASTLTDEQLYQGQPVELSGYLFFGFVFDTKLRTVTEITQGLGKVTNYNGPHSNEIGFAVTARKTIASKGQWTGTIPRGAFMYTRSILLPKCDNTETDVIEGSTTYPLYIDSDGFASFEYVVYSEKYGQGVMHGEEIHSQAAYVVSMTMKFSD</sequence>
<dbReference type="Proteomes" id="UP000749559">
    <property type="component" value="Unassembled WGS sequence"/>
</dbReference>
<gene>
    <name evidence="2" type="ORF">OFUS_LOCUS7483</name>
</gene>
<keyword evidence="3" id="KW-1185">Reference proteome</keyword>
<accession>A0A8S4NKY8</accession>
<feature type="signal peptide" evidence="1">
    <location>
        <begin position="1"/>
        <end position="24"/>
    </location>
</feature>
<dbReference type="EMBL" id="CAIIXF020000004">
    <property type="protein sequence ID" value="CAH1780845.1"/>
    <property type="molecule type" value="Genomic_DNA"/>
</dbReference>
<evidence type="ECO:0000256" key="1">
    <source>
        <dbReference type="SAM" id="SignalP"/>
    </source>
</evidence>
<reference evidence="2" key="1">
    <citation type="submission" date="2022-03" db="EMBL/GenBank/DDBJ databases">
        <authorList>
            <person name="Martin C."/>
        </authorList>
    </citation>
    <scope>NUCLEOTIDE SEQUENCE</scope>
</reference>
<evidence type="ECO:0000313" key="2">
    <source>
        <dbReference type="EMBL" id="CAH1780845.1"/>
    </source>
</evidence>
<proteinExistence type="predicted"/>
<evidence type="ECO:0000313" key="3">
    <source>
        <dbReference type="Proteomes" id="UP000749559"/>
    </source>
</evidence>
<comment type="caution">
    <text evidence="2">The sequence shown here is derived from an EMBL/GenBank/DDBJ whole genome shotgun (WGS) entry which is preliminary data.</text>
</comment>
<dbReference type="AlphaFoldDB" id="A0A8S4NKY8"/>